<feature type="transmembrane region" description="Helical" evidence="10">
    <location>
        <begin position="108"/>
        <end position="126"/>
    </location>
</feature>
<keyword evidence="7 8" id="KW-0568">Pathogenesis-related protein</keyword>
<keyword evidence="12" id="KW-1185">Reference proteome</keyword>
<keyword evidence="8" id="KW-0112">Calmodulin-binding</keyword>
<feature type="transmembrane region" description="Helical" evidence="10">
    <location>
        <begin position="410"/>
        <end position="430"/>
    </location>
</feature>
<name>A0ABD3D3M2_9LAMI</name>
<dbReference type="PANTHER" id="PTHR31942">
    <property type="entry name" value="MLO-LIKE PROTEIN 1"/>
    <property type="match status" value="1"/>
</dbReference>
<dbReference type="PANTHER" id="PTHR31942:SF77">
    <property type="entry name" value="MLO-LIKE PROTEIN 14"/>
    <property type="match status" value="1"/>
</dbReference>
<protein>
    <recommendedName>
        <fullName evidence="8">MLO-like protein</fullName>
    </recommendedName>
</protein>
<evidence type="ECO:0000256" key="4">
    <source>
        <dbReference type="ARBA" id="ARBA00022821"/>
    </source>
</evidence>
<comment type="caution">
    <text evidence="11">The sequence shown here is derived from an EMBL/GenBank/DDBJ whole genome shotgun (WGS) entry which is preliminary data.</text>
</comment>
<comment type="domain">
    <text evidence="8">The C-terminus contains a calmodulin-binding domain, which binds calmodulin in a calcium-dependent fashion.</text>
</comment>
<evidence type="ECO:0000256" key="7">
    <source>
        <dbReference type="ARBA" id="ARBA00023265"/>
    </source>
</evidence>
<keyword evidence="3 8" id="KW-0812">Transmembrane</keyword>
<dbReference type="Proteomes" id="UP001632038">
    <property type="component" value="Unassembled WGS sequence"/>
</dbReference>
<organism evidence="11 12">
    <name type="scientific">Castilleja foliolosa</name>
    <dbReference type="NCBI Taxonomy" id="1961234"/>
    <lineage>
        <taxon>Eukaryota</taxon>
        <taxon>Viridiplantae</taxon>
        <taxon>Streptophyta</taxon>
        <taxon>Embryophyta</taxon>
        <taxon>Tracheophyta</taxon>
        <taxon>Spermatophyta</taxon>
        <taxon>Magnoliopsida</taxon>
        <taxon>eudicotyledons</taxon>
        <taxon>Gunneridae</taxon>
        <taxon>Pentapetalae</taxon>
        <taxon>asterids</taxon>
        <taxon>lamiids</taxon>
        <taxon>Lamiales</taxon>
        <taxon>Orobanchaceae</taxon>
        <taxon>Pedicularideae</taxon>
        <taxon>Castillejinae</taxon>
        <taxon>Castilleja</taxon>
    </lineage>
</organism>
<dbReference type="EMBL" id="JAVIJP010000026">
    <property type="protein sequence ID" value="KAL3636875.1"/>
    <property type="molecule type" value="Genomic_DNA"/>
</dbReference>
<evidence type="ECO:0000256" key="2">
    <source>
        <dbReference type="ARBA" id="ARBA00006574"/>
    </source>
</evidence>
<dbReference type="InterPro" id="IPR004326">
    <property type="entry name" value="Mlo"/>
</dbReference>
<dbReference type="GO" id="GO:0006952">
    <property type="term" value="P:defense response"/>
    <property type="evidence" value="ECO:0007669"/>
    <property type="project" value="UniProtKB-KW"/>
</dbReference>
<comment type="subcellular location">
    <subcellularLocation>
        <location evidence="1 8">Membrane</location>
        <topology evidence="1 8">Multi-pass membrane protein</topology>
    </subcellularLocation>
</comment>
<evidence type="ECO:0000313" key="11">
    <source>
        <dbReference type="EMBL" id="KAL3636875.1"/>
    </source>
</evidence>
<comment type="similarity">
    <text evidence="2 8">Belongs to the MLO family.</text>
</comment>
<dbReference type="AlphaFoldDB" id="A0ABD3D3M2"/>
<evidence type="ECO:0000256" key="5">
    <source>
        <dbReference type="ARBA" id="ARBA00022989"/>
    </source>
</evidence>
<evidence type="ECO:0000313" key="12">
    <source>
        <dbReference type="Proteomes" id="UP001632038"/>
    </source>
</evidence>
<proteinExistence type="inferred from homology"/>
<feature type="region of interest" description="Disordered" evidence="9">
    <location>
        <begin position="464"/>
        <end position="488"/>
    </location>
</feature>
<keyword evidence="5 8" id="KW-1133">Transmembrane helix</keyword>
<feature type="transmembrane region" description="Helical" evidence="10">
    <location>
        <begin position="164"/>
        <end position="185"/>
    </location>
</feature>
<evidence type="ECO:0000256" key="10">
    <source>
        <dbReference type="SAM" id="Phobius"/>
    </source>
</evidence>
<reference evidence="12" key="1">
    <citation type="journal article" date="2024" name="IScience">
        <title>Strigolactones Initiate the Formation of Haustorium-like Structures in Castilleja.</title>
        <authorList>
            <person name="Buerger M."/>
            <person name="Peterson D."/>
            <person name="Chory J."/>
        </authorList>
    </citation>
    <scope>NUCLEOTIDE SEQUENCE [LARGE SCALE GENOMIC DNA]</scope>
</reference>
<dbReference type="Pfam" id="PF03094">
    <property type="entry name" value="Mlo"/>
    <property type="match status" value="2"/>
</dbReference>
<evidence type="ECO:0000256" key="3">
    <source>
        <dbReference type="ARBA" id="ARBA00022692"/>
    </source>
</evidence>
<evidence type="ECO:0000256" key="1">
    <source>
        <dbReference type="ARBA" id="ARBA00004141"/>
    </source>
</evidence>
<evidence type="ECO:0000256" key="8">
    <source>
        <dbReference type="RuleBase" id="RU280816"/>
    </source>
</evidence>
<keyword evidence="6 8" id="KW-0472">Membrane</keyword>
<keyword evidence="4 8" id="KW-0611">Plant defense</keyword>
<feature type="transmembrane region" description="Helical" evidence="10">
    <location>
        <begin position="288"/>
        <end position="305"/>
    </location>
</feature>
<feature type="transmembrane region" description="Helical" evidence="10">
    <location>
        <begin position="62"/>
        <end position="87"/>
    </location>
</feature>
<evidence type="ECO:0000256" key="9">
    <source>
        <dbReference type="SAM" id="MobiDB-lite"/>
    </source>
</evidence>
<feature type="transmembrane region" description="Helical" evidence="10">
    <location>
        <begin position="311"/>
        <end position="328"/>
    </location>
</feature>
<gene>
    <name evidence="11" type="primary">MLO14_1</name>
    <name evidence="8" type="synonym">MLO</name>
    <name evidence="11" type="ORF">CASFOL_019174</name>
</gene>
<feature type="transmembrane region" description="Helical" evidence="10">
    <location>
        <begin position="366"/>
        <end position="390"/>
    </location>
</feature>
<feature type="compositionally biased region" description="Polar residues" evidence="9">
    <location>
        <begin position="468"/>
        <end position="478"/>
    </location>
</feature>
<comment type="function">
    <text evidence="8">May be involved in modulation of pathogen defense and leaf cell death.</text>
</comment>
<sequence>MLRNFRRGGRGRTPCAPLDPSLRPWLRHCARPQRILFGAEDTIFRMQSDPNYAHYLELSPTWAVATVLTVFIVLSLVVERSILLITNWLKKTERRPLLSAFEKMKQELMHLGFIYVLITTMGSSISKICIPSKYFNDEGGSNLNCKKNYQPFVSLEGLEQLHQLIFVMAITHICYSCMTMVFAFVKINSWRKWEEEAHLERNNSLTEIQRAVTMQRQSTFVRAHTSNPMDRNMILVWVTCFFRQFGRSVVRTDYLTLRRGFITNHNLTAEYDFHSYVIRSMEEDFQQIVGVSAPLWGFCVAFMLFNLETPVFHFWIALIPAILVLVVGTKLQHFIATLALESAGLNGNINGLRLRDGLFWFSKPELLLSLIHFVLFQNAFELASILFFWWHLGYNSRFINDHGLVLVRLIIGFAGQLFCSYSTLPLYGLVTRMGTNYKAALITSTIISPEEDGDEHLIDIPQLEPHSDSSTLPPQSRIGTPRLRPSASVPSSVTRWFSQELLLPRSFSMPR</sequence>
<evidence type="ECO:0000256" key="6">
    <source>
        <dbReference type="ARBA" id="ARBA00023136"/>
    </source>
</evidence>
<dbReference type="GO" id="GO:0016020">
    <property type="term" value="C:membrane"/>
    <property type="evidence" value="ECO:0007669"/>
    <property type="project" value="UniProtKB-SubCell"/>
</dbReference>
<accession>A0ABD3D3M2</accession>
<dbReference type="GO" id="GO:0005516">
    <property type="term" value="F:calmodulin binding"/>
    <property type="evidence" value="ECO:0007669"/>
    <property type="project" value="UniProtKB-KW"/>
</dbReference>